<sequence length="207" mass="24137">MDNIDEKIAKLKMQQRIEKEKELKKESDEENLASEEKEEITLEEVMKQITEGSLYINNTNFKFVRKAFLNGKLEIPMPLSYFEERVNTKTNTTLINDNNGVSFTLAYVEKGAQKQSFAKFKKGMEKNFKDMELYLEWIEEGEMGEGSSKISYGTYKTPTGRGQIHNLIFYREHKGTLIIGNYNCFDRDIKTWELLIKASIMLIKIKS</sequence>
<evidence type="ECO:0000256" key="1">
    <source>
        <dbReference type="SAM" id="Coils"/>
    </source>
</evidence>
<dbReference type="RefSeq" id="WP_224036801.1">
    <property type="nucleotide sequence ID" value="NZ_AP024849.1"/>
</dbReference>
<dbReference type="EMBL" id="AP024849">
    <property type="protein sequence ID" value="BCZ45181.1"/>
    <property type="molecule type" value="Genomic_DNA"/>
</dbReference>
<keyword evidence="1" id="KW-0175">Coiled coil</keyword>
<name>A0ABN6IWV2_9CLOT</name>
<protein>
    <submittedName>
        <fullName evidence="2">Uncharacterized protein</fullName>
    </submittedName>
</protein>
<dbReference type="Proteomes" id="UP000824633">
    <property type="component" value="Chromosome"/>
</dbReference>
<keyword evidence="3" id="KW-1185">Reference proteome</keyword>
<organism evidence="2 3">
    <name type="scientific">Clostridium gelidum</name>
    <dbReference type="NCBI Taxonomy" id="704125"/>
    <lineage>
        <taxon>Bacteria</taxon>
        <taxon>Bacillati</taxon>
        <taxon>Bacillota</taxon>
        <taxon>Clostridia</taxon>
        <taxon>Eubacteriales</taxon>
        <taxon>Clostridiaceae</taxon>
        <taxon>Clostridium</taxon>
    </lineage>
</organism>
<evidence type="ECO:0000313" key="2">
    <source>
        <dbReference type="EMBL" id="BCZ45181.1"/>
    </source>
</evidence>
<evidence type="ECO:0000313" key="3">
    <source>
        <dbReference type="Proteomes" id="UP000824633"/>
    </source>
</evidence>
<reference evidence="3" key="1">
    <citation type="submission" date="2021-07" db="EMBL/GenBank/DDBJ databases">
        <title>Complete genome sequencing of a Clostridium isolate.</title>
        <authorList>
            <person name="Ueki A."/>
            <person name="Tonouchi A."/>
        </authorList>
    </citation>
    <scope>NUCLEOTIDE SEQUENCE [LARGE SCALE GENOMIC DNA]</scope>
    <source>
        <strain evidence="3">C5S11</strain>
    </source>
</reference>
<gene>
    <name evidence="2" type="ORF">psyc5s11_12480</name>
</gene>
<feature type="coiled-coil region" evidence="1">
    <location>
        <begin position="1"/>
        <end position="38"/>
    </location>
</feature>
<proteinExistence type="predicted"/>
<accession>A0ABN6IWV2</accession>